<comment type="subcellular location">
    <subcellularLocation>
        <location evidence="1">Membrane</location>
        <topology evidence="1">Multi-pass membrane protein</topology>
    </subcellularLocation>
</comment>
<evidence type="ECO:0000313" key="7">
    <source>
        <dbReference type="Proteomes" id="UP000182444"/>
    </source>
</evidence>
<sequence length="563" mass="62886">MTYVEPCIKTVNRIFNWFILYLGTCISFPSYFSLSLLSPLSSLLSPLSSPLFSVYNMKIPGTVPLVESTEIILSPTPSSDPDDPLNWSPRRKLLSMFCMVLYCVAICVPSASIFSVFIPISQNTGLPLATLNQGTGYMFLLFGLGCIIVHPLSVKYGKRPVYLISVLGTALIQLWGPKINSSGTWIGSKVIQGLLGASVESLCEVTVSDLWFEHERGRWIGVYGFALMFASNIAPVFAGFITQSMGWRWVLYWGSIFDAVCFLFLFLFFEETNFRRQGEQSLQADSELENETEAGEKKKQVQFITDVEVGQLFEKKSFLSKLSPFSVSKETILLPMLVRPFTLVKYPVVLFSGFMCGTGLICFNICNATTSFVLSNAPYNFPASRVGLCYLSPCVMVLVFSFYGGYISDKLRVLLARRNGGLSEPEHRLWILSAYLLLCPPALVLWGVGASNGIHWFPIVFGMGLVKGLGTLTSISAINYVVDSYRDMTSDSMVLVMLIRNTMSFCISYGITPWFMNEGLTRCFAEAAGLAFACCATMFIFVRWGKKMREVGAERYWRMVEEK</sequence>
<dbReference type="InterPro" id="IPR011701">
    <property type="entry name" value="MFS"/>
</dbReference>
<feature type="transmembrane region" description="Helical" evidence="5">
    <location>
        <begin position="429"/>
        <end position="448"/>
    </location>
</feature>
<dbReference type="FunFam" id="1.20.1250.20:FF:000319">
    <property type="entry name" value="MFS transporter, putative"/>
    <property type="match status" value="1"/>
</dbReference>
<reference evidence="6 7" key="1">
    <citation type="journal article" date="2016" name="PLoS ONE">
        <title>Sequence Assembly of Yarrowia lipolytica Strain W29/CLIB89 Shows Transposable Element Diversity.</title>
        <authorList>
            <person name="Magnan C."/>
            <person name="Yu J."/>
            <person name="Chang I."/>
            <person name="Jahn E."/>
            <person name="Kanomata Y."/>
            <person name="Wu J."/>
            <person name="Zeller M."/>
            <person name="Oakes M."/>
            <person name="Baldi P."/>
            <person name="Sandmeyer S."/>
        </authorList>
    </citation>
    <scope>NUCLEOTIDE SEQUENCE [LARGE SCALE GENOMIC DNA]</scope>
    <source>
        <strain evidence="7">CLIB89(W29)</strain>
    </source>
</reference>
<evidence type="ECO:0000256" key="3">
    <source>
        <dbReference type="ARBA" id="ARBA00022989"/>
    </source>
</evidence>
<dbReference type="InterPro" id="IPR036259">
    <property type="entry name" value="MFS_trans_sf"/>
</dbReference>
<dbReference type="SUPFAM" id="SSF103473">
    <property type="entry name" value="MFS general substrate transporter"/>
    <property type="match status" value="1"/>
</dbReference>
<evidence type="ECO:0000313" key="6">
    <source>
        <dbReference type="EMBL" id="AOW00780.1"/>
    </source>
</evidence>
<dbReference type="KEGG" id="yli:2905946"/>
<feature type="transmembrane region" description="Helical" evidence="5">
    <location>
        <begin position="454"/>
        <end position="482"/>
    </location>
</feature>
<evidence type="ECO:0000256" key="4">
    <source>
        <dbReference type="ARBA" id="ARBA00023136"/>
    </source>
</evidence>
<dbReference type="Pfam" id="PF07690">
    <property type="entry name" value="MFS_1"/>
    <property type="match status" value="1"/>
</dbReference>
<dbReference type="PANTHER" id="PTHR23502">
    <property type="entry name" value="MAJOR FACILITATOR SUPERFAMILY"/>
    <property type="match status" value="1"/>
</dbReference>
<organism evidence="6 7">
    <name type="scientific">Yarrowia lipolytica</name>
    <name type="common">Candida lipolytica</name>
    <dbReference type="NCBI Taxonomy" id="4952"/>
    <lineage>
        <taxon>Eukaryota</taxon>
        <taxon>Fungi</taxon>
        <taxon>Dikarya</taxon>
        <taxon>Ascomycota</taxon>
        <taxon>Saccharomycotina</taxon>
        <taxon>Dipodascomycetes</taxon>
        <taxon>Dipodascales</taxon>
        <taxon>Dipodascales incertae sedis</taxon>
        <taxon>Yarrowia</taxon>
    </lineage>
</organism>
<accession>A0A1D8N577</accession>
<dbReference type="Gene3D" id="1.20.1250.20">
    <property type="entry name" value="MFS general substrate transporter like domains"/>
    <property type="match status" value="1"/>
</dbReference>
<evidence type="ECO:0008006" key="8">
    <source>
        <dbReference type="Google" id="ProtNLM"/>
    </source>
</evidence>
<name>A0A1D8N577_YARLL</name>
<dbReference type="GeneID" id="2905946"/>
<feature type="transmembrane region" description="Helical" evidence="5">
    <location>
        <begin position="250"/>
        <end position="269"/>
    </location>
</feature>
<keyword evidence="4 5" id="KW-0472">Membrane</keyword>
<protein>
    <recommendedName>
        <fullName evidence="8">Major facilitator superfamily domain-containing protein</fullName>
    </recommendedName>
</protein>
<keyword evidence="2 5" id="KW-0812">Transmembrane</keyword>
<evidence type="ECO:0000256" key="5">
    <source>
        <dbReference type="SAM" id="Phobius"/>
    </source>
</evidence>
<feature type="transmembrane region" description="Helical" evidence="5">
    <location>
        <begin position="494"/>
        <end position="515"/>
    </location>
</feature>
<feature type="transmembrane region" description="Helical" evidence="5">
    <location>
        <begin position="219"/>
        <end position="238"/>
    </location>
</feature>
<feature type="transmembrane region" description="Helical" evidence="5">
    <location>
        <begin position="93"/>
        <end position="117"/>
    </location>
</feature>
<dbReference type="GO" id="GO:0005886">
    <property type="term" value="C:plasma membrane"/>
    <property type="evidence" value="ECO:0007669"/>
    <property type="project" value="TreeGrafter"/>
</dbReference>
<gene>
    <name evidence="6" type="ORF">YALI1_A17640g</name>
</gene>
<keyword evidence="3 5" id="KW-1133">Transmembrane helix</keyword>
<feature type="transmembrane region" description="Helical" evidence="5">
    <location>
        <begin position="390"/>
        <end position="408"/>
    </location>
</feature>
<dbReference type="RefSeq" id="XP_500168.3">
    <property type="nucleotide sequence ID" value="XM_500168.3"/>
</dbReference>
<dbReference type="AlphaFoldDB" id="A0A1D8N577"/>
<dbReference type="GO" id="GO:0022857">
    <property type="term" value="F:transmembrane transporter activity"/>
    <property type="evidence" value="ECO:0007669"/>
    <property type="project" value="InterPro"/>
</dbReference>
<feature type="transmembrane region" description="Helical" evidence="5">
    <location>
        <begin position="346"/>
        <end position="370"/>
    </location>
</feature>
<dbReference type="VEuPathDB" id="FungiDB:YALI1_A17640g"/>
<feature type="transmembrane region" description="Helical" evidence="5">
    <location>
        <begin position="527"/>
        <end position="545"/>
    </location>
</feature>
<feature type="transmembrane region" description="Helical" evidence="5">
    <location>
        <begin position="14"/>
        <end position="37"/>
    </location>
</feature>
<evidence type="ECO:0000256" key="1">
    <source>
        <dbReference type="ARBA" id="ARBA00004141"/>
    </source>
</evidence>
<dbReference type="eggNOG" id="KOG0255">
    <property type="taxonomic scope" value="Eukaryota"/>
</dbReference>
<dbReference type="VEuPathDB" id="FungiDB:YALI0_A17534g"/>
<feature type="transmembrane region" description="Helical" evidence="5">
    <location>
        <begin position="137"/>
        <end position="154"/>
    </location>
</feature>
<evidence type="ECO:0000256" key="2">
    <source>
        <dbReference type="ARBA" id="ARBA00022692"/>
    </source>
</evidence>
<dbReference type="EMBL" id="CP017553">
    <property type="protein sequence ID" value="AOW00780.1"/>
    <property type="molecule type" value="Genomic_DNA"/>
</dbReference>
<dbReference type="Proteomes" id="UP000182444">
    <property type="component" value="Chromosome 1A"/>
</dbReference>
<dbReference type="PANTHER" id="PTHR23502:SF30">
    <property type="entry name" value="TRANSPORTER, PUTATIVE (AFU_ORTHOLOGUE AFUA_8G04702)-RELATED"/>
    <property type="match status" value="1"/>
</dbReference>
<proteinExistence type="predicted"/>